<evidence type="ECO:0000256" key="1">
    <source>
        <dbReference type="ARBA" id="ARBA00004141"/>
    </source>
</evidence>
<dbReference type="Gene3D" id="3.90.550.10">
    <property type="entry name" value="Spore Coat Polysaccharide Biosynthesis Protein SpsA, Chain A"/>
    <property type="match status" value="1"/>
</dbReference>
<evidence type="ECO:0000256" key="7">
    <source>
        <dbReference type="ARBA" id="ARBA00022989"/>
    </source>
</evidence>
<evidence type="ECO:0000256" key="5">
    <source>
        <dbReference type="ARBA" id="ARBA00022679"/>
    </source>
</evidence>
<dbReference type="EMBL" id="SNYN01000002">
    <property type="protein sequence ID" value="TDQ54231.1"/>
    <property type="molecule type" value="Genomic_DNA"/>
</dbReference>
<evidence type="ECO:0000256" key="6">
    <source>
        <dbReference type="ARBA" id="ARBA00022692"/>
    </source>
</evidence>
<evidence type="ECO:0000256" key="2">
    <source>
        <dbReference type="ARBA" id="ARBA00004760"/>
    </source>
</evidence>
<proteinExistence type="predicted"/>
<evidence type="ECO:0000256" key="9">
    <source>
        <dbReference type="SAM" id="MobiDB-lite"/>
    </source>
</evidence>
<comment type="subcellular location">
    <subcellularLocation>
        <location evidence="1">Membrane</location>
        <topology evidence="1">Multi-pass membrane protein</topology>
    </subcellularLocation>
</comment>
<dbReference type="InterPro" id="IPR029044">
    <property type="entry name" value="Nucleotide-diphossugar_trans"/>
</dbReference>
<keyword evidence="6" id="KW-0812">Transmembrane</keyword>
<keyword evidence="4" id="KW-0328">Glycosyltransferase</keyword>
<comment type="pathway">
    <text evidence="3">Sphingolipid metabolism.</text>
</comment>
<comment type="caution">
    <text evidence="10">The sequence shown here is derived from an EMBL/GenBank/DDBJ whole genome shotgun (WGS) entry which is preliminary data.</text>
</comment>
<evidence type="ECO:0000256" key="3">
    <source>
        <dbReference type="ARBA" id="ARBA00004991"/>
    </source>
</evidence>
<dbReference type="Pfam" id="PF13506">
    <property type="entry name" value="Glyco_transf_21"/>
    <property type="match status" value="1"/>
</dbReference>
<dbReference type="AlphaFoldDB" id="A0A4R6V5J7"/>
<evidence type="ECO:0000256" key="4">
    <source>
        <dbReference type="ARBA" id="ARBA00022676"/>
    </source>
</evidence>
<evidence type="ECO:0000313" key="10">
    <source>
        <dbReference type="EMBL" id="TDQ54231.1"/>
    </source>
</evidence>
<comment type="pathway">
    <text evidence="2">Lipid metabolism; sphingolipid metabolism.</text>
</comment>
<organism evidence="10 11">
    <name type="scientific">Actinorugispora endophytica</name>
    <dbReference type="NCBI Taxonomy" id="1605990"/>
    <lineage>
        <taxon>Bacteria</taxon>
        <taxon>Bacillati</taxon>
        <taxon>Actinomycetota</taxon>
        <taxon>Actinomycetes</taxon>
        <taxon>Streptosporangiales</taxon>
        <taxon>Nocardiopsidaceae</taxon>
        <taxon>Actinorugispora</taxon>
    </lineage>
</organism>
<evidence type="ECO:0000313" key="11">
    <source>
        <dbReference type="Proteomes" id="UP000295281"/>
    </source>
</evidence>
<keyword evidence="8" id="KW-0472">Membrane</keyword>
<keyword evidence="11" id="KW-1185">Reference proteome</keyword>
<evidence type="ECO:0000256" key="8">
    <source>
        <dbReference type="ARBA" id="ARBA00023136"/>
    </source>
</evidence>
<sequence length="382" mass="40621">MSGAVPVSLVIPLRWEDDRALGGMTRYLEGLVGLADEVVVVDGSPGPLFARHADAWRRCGGRLRHLRPSGSARCANGKVAGVRTGVAAAANEKVVVADDDVRYDPAALRRVCAELDRADLVRPQNYFDPLPWHAVWDTGRTLLNRAFGHDYPGTFGLRRTAFLRMGGYDGNVLFENLELIRTVRASGGSEARPLDLYVRRLPPESGRFWSQRLRQAYDDTAQPARMALFLALGPLAGLAALRAPVLLPCGAAAVVLLAEAGRRRAGGAAVFPAAASLAAPVWVCERAVCAWPALAARLTGTGVAYAGSRLAVAAHSRGRLRRRAGGAPALREPRGGEPDGLVGAVAERPGGRGPAPAQRNGAPPRRDGASVTRQQPERPSDQ</sequence>
<dbReference type="SUPFAM" id="SSF53448">
    <property type="entry name" value="Nucleotide-diphospho-sugar transferases"/>
    <property type="match status" value="1"/>
</dbReference>
<feature type="region of interest" description="Disordered" evidence="9">
    <location>
        <begin position="321"/>
        <end position="382"/>
    </location>
</feature>
<gene>
    <name evidence="10" type="ORF">EV190_10264</name>
</gene>
<keyword evidence="5 10" id="KW-0808">Transferase</keyword>
<name>A0A4R6V5J7_9ACTN</name>
<protein>
    <submittedName>
        <fullName evidence="10">Glycosyl transferase family 21</fullName>
    </submittedName>
</protein>
<dbReference type="GO" id="GO:0016020">
    <property type="term" value="C:membrane"/>
    <property type="evidence" value="ECO:0007669"/>
    <property type="project" value="UniProtKB-SubCell"/>
</dbReference>
<dbReference type="GO" id="GO:0016757">
    <property type="term" value="F:glycosyltransferase activity"/>
    <property type="evidence" value="ECO:0007669"/>
    <property type="project" value="UniProtKB-KW"/>
</dbReference>
<dbReference type="Proteomes" id="UP000295281">
    <property type="component" value="Unassembled WGS sequence"/>
</dbReference>
<accession>A0A4R6V5J7</accession>
<keyword evidence="7" id="KW-1133">Transmembrane helix</keyword>
<dbReference type="InterPro" id="IPR025993">
    <property type="entry name" value="Ceramide_glucosylTrfase"/>
</dbReference>
<reference evidence="10 11" key="1">
    <citation type="submission" date="2019-03" db="EMBL/GenBank/DDBJ databases">
        <title>Genomic Encyclopedia of Type Strains, Phase IV (KMG-IV): sequencing the most valuable type-strain genomes for metagenomic binning, comparative biology and taxonomic classification.</title>
        <authorList>
            <person name="Goeker M."/>
        </authorList>
    </citation>
    <scope>NUCLEOTIDE SEQUENCE [LARGE SCALE GENOMIC DNA]</scope>
    <source>
        <strain evidence="10 11">DSM 46770</strain>
    </source>
</reference>